<evidence type="ECO:0000313" key="1">
    <source>
        <dbReference type="EMBL" id="CAB4177551.1"/>
    </source>
</evidence>
<reference evidence="1" key="1">
    <citation type="submission" date="2020-05" db="EMBL/GenBank/DDBJ databases">
        <authorList>
            <person name="Chiriac C."/>
            <person name="Salcher M."/>
            <person name="Ghai R."/>
            <person name="Kavagutti S V."/>
        </authorList>
    </citation>
    <scope>NUCLEOTIDE SEQUENCE</scope>
</reference>
<sequence length="59" mass="6445">MRASLDGEEVAIIVNYEETNEHGVNAEPLAILVSGDLFNRIIPPSNPIEAIKLEPSDEN</sequence>
<name>A0A6J5Q7Q6_9CAUD</name>
<evidence type="ECO:0000313" key="2">
    <source>
        <dbReference type="EMBL" id="CAB4200001.1"/>
    </source>
</evidence>
<proteinExistence type="predicted"/>
<accession>A0A6J5Q7Q6</accession>
<protein>
    <submittedName>
        <fullName evidence="1">Uncharacterized protein</fullName>
    </submittedName>
</protein>
<dbReference type="EMBL" id="LR797299">
    <property type="protein sequence ID" value="CAB4200001.1"/>
    <property type="molecule type" value="Genomic_DNA"/>
</dbReference>
<dbReference type="EMBL" id="LR797467">
    <property type="protein sequence ID" value="CAB4218238.1"/>
    <property type="molecule type" value="Genomic_DNA"/>
</dbReference>
<dbReference type="EMBL" id="LR796956">
    <property type="protein sequence ID" value="CAB4177551.1"/>
    <property type="molecule type" value="Genomic_DNA"/>
</dbReference>
<gene>
    <name evidence="1" type="ORF">UFOVP1005_22</name>
    <name evidence="2" type="ORF">UFOVP1344_22</name>
    <name evidence="3" type="ORF">UFOVP1602_18</name>
</gene>
<evidence type="ECO:0000313" key="3">
    <source>
        <dbReference type="EMBL" id="CAB4218238.1"/>
    </source>
</evidence>
<organism evidence="1">
    <name type="scientific">uncultured Caudovirales phage</name>
    <dbReference type="NCBI Taxonomy" id="2100421"/>
    <lineage>
        <taxon>Viruses</taxon>
        <taxon>Duplodnaviria</taxon>
        <taxon>Heunggongvirae</taxon>
        <taxon>Uroviricota</taxon>
        <taxon>Caudoviricetes</taxon>
        <taxon>Peduoviridae</taxon>
        <taxon>Maltschvirus</taxon>
        <taxon>Maltschvirus maltsch</taxon>
    </lineage>
</organism>